<name>A0A4Z1L4F4_9HELO</name>
<feature type="domain" description="Arrestin-like N-terminal" evidence="2">
    <location>
        <begin position="31"/>
        <end position="167"/>
    </location>
</feature>
<gene>
    <name evidence="3" type="ORF">BPOR_0028g00350</name>
</gene>
<dbReference type="PANTHER" id="PTHR31904:SF1">
    <property type="entry name" value="BYPASS OF STOP CODON PROTEIN 5-RELATED"/>
    <property type="match status" value="1"/>
</dbReference>
<dbReference type="InterPro" id="IPR014752">
    <property type="entry name" value="Arrestin-like_C"/>
</dbReference>
<feature type="compositionally biased region" description="Polar residues" evidence="1">
    <location>
        <begin position="483"/>
        <end position="492"/>
    </location>
</feature>
<protein>
    <recommendedName>
        <fullName evidence="2">Arrestin-like N-terminal domain-containing protein</fullName>
    </recommendedName>
</protein>
<evidence type="ECO:0000256" key="1">
    <source>
        <dbReference type="SAM" id="MobiDB-lite"/>
    </source>
</evidence>
<comment type="caution">
    <text evidence="3">The sequence shown here is derived from an EMBL/GenBank/DDBJ whole genome shotgun (WGS) entry which is preliminary data.</text>
</comment>
<sequence length="516" mass="56596">MSASSVSSGSGTIATYAKKINSIKRPDVKILLDDHHDGKTYRTFDGLSGKASITAPRDAEFDEIQITLEGVTRTYVEAMSHSSAMSKTTAVHRFLKLVMPIREAAYPQPRIAEAGKTYIFPFNFVIPEQLLPTVCSHACDADHVHLAHVQLPPSMGDRETSILDDLAPEMTKIQYSINARVIKHNDFPKKQISLIEGSKKLQIIPMVVEAPPMSISDDDKNDYQLSKTKSLRKGVFSGKLGEITVSADQTGAFVLPSPESSSGATSMATVKLQFEPHDFNSQPPRLGSLVTKIKAISFYATKPAESISSKSSKVKNFDPARRLYQTSVPLSSRCVEQVAWVKHLPQPDLFRRASTISSSLSSSSSEYSDNSQMSLKPQDKIYYTAEILVPISLPSSKTWIPSFHSCIVSRTYSLDLALSIHTPGAGIPASTIKLYFPIQIAAQGNRTAPLALTAEEAAAELADANEYLRPRVIEMPREDSIENSILRSSSTVPRPELPPSYEHTEVSSRPVDPSRC</sequence>
<dbReference type="EMBL" id="PQXO01000028">
    <property type="protein sequence ID" value="TGO91443.1"/>
    <property type="molecule type" value="Genomic_DNA"/>
</dbReference>
<dbReference type="AlphaFoldDB" id="A0A4Z1L4F4"/>
<accession>A0A4Z1L4F4</accession>
<dbReference type="STRING" id="87229.A0A4Z1L4F4"/>
<evidence type="ECO:0000259" key="2">
    <source>
        <dbReference type="Pfam" id="PF00339"/>
    </source>
</evidence>
<evidence type="ECO:0000313" key="3">
    <source>
        <dbReference type="EMBL" id="TGO91443.1"/>
    </source>
</evidence>
<dbReference type="Gene3D" id="2.60.40.640">
    <property type="match status" value="1"/>
</dbReference>
<dbReference type="InterPro" id="IPR011021">
    <property type="entry name" value="Arrestin-like_N"/>
</dbReference>
<dbReference type="Proteomes" id="UP000297280">
    <property type="component" value="Unassembled WGS sequence"/>
</dbReference>
<dbReference type="Pfam" id="PF00339">
    <property type="entry name" value="Arrestin_N"/>
    <property type="match status" value="1"/>
</dbReference>
<dbReference type="PANTHER" id="PTHR31904">
    <property type="entry name" value="BYPASS OF STOP CODON PROTEIN 5-RELATED"/>
    <property type="match status" value="1"/>
</dbReference>
<reference evidence="3 4" key="1">
    <citation type="submission" date="2017-12" db="EMBL/GenBank/DDBJ databases">
        <title>Comparative genomics of Botrytis spp.</title>
        <authorList>
            <person name="Valero-Jimenez C.A."/>
            <person name="Tapia P."/>
            <person name="Veloso J."/>
            <person name="Silva-Moreno E."/>
            <person name="Staats M."/>
            <person name="Valdes J.H."/>
            <person name="Van Kan J.A.L."/>
        </authorList>
    </citation>
    <scope>NUCLEOTIDE SEQUENCE [LARGE SCALE GENOMIC DNA]</scope>
    <source>
        <strain evidence="3 4">MUCL3349</strain>
    </source>
</reference>
<dbReference type="InterPro" id="IPR039634">
    <property type="entry name" value="Bul1-like"/>
</dbReference>
<keyword evidence="4" id="KW-1185">Reference proteome</keyword>
<evidence type="ECO:0000313" key="4">
    <source>
        <dbReference type="Proteomes" id="UP000297280"/>
    </source>
</evidence>
<feature type="compositionally biased region" description="Basic and acidic residues" evidence="1">
    <location>
        <begin position="502"/>
        <end position="516"/>
    </location>
</feature>
<feature type="region of interest" description="Disordered" evidence="1">
    <location>
        <begin position="483"/>
        <end position="516"/>
    </location>
</feature>
<organism evidence="3 4">
    <name type="scientific">Botrytis porri</name>
    <dbReference type="NCBI Taxonomy" id="87229"/>
    <lineage>
        <taxon>Eukaryota</taxon>
        <taxon>Fungi</taxon>
        <taxon>Dikarya</taxon>
        <taxon>Ascomycota</taxon>
        <taxon>Pezizomycotina</taxon>
        <taxon>Leotiomycetes</taxon>
        <taxon>Helotiales</taxon>
        <taxon>Sclerotiniaceae</taxon>
        <taxon>Botrytis</taxon>
    </lineage>
</organism>
<proteinExistence type="predicted"/>
<dbReference type="OrthoDB" id="2283785at2759"/>